<sequence>MTTTTSHTPEPEGLAGRPAEGPARPGRLIRNEATTEIPVHLLFRDDPGPGAVPLTPTVVARRRGT</sequence>
<dbReference type="AlphaFoldDB" id="G2GNX9"/>
<name>G2GNX9_9ACTN</name>
<evidence type="ECO:0008006" key="4">
    <source>
        <dbReference type="Google" id="ProtNLM"/>
    </source>
</evidence>
<accession>G2GNX9</accession>
<keyword evidence="3" id="KW-1185">Reference proteome</keyword>
<reference evidence="2 3" key="1">
    <citation type="submission" date="2011-08" db="EMBL/GenBank/DDBJ databases">
        <authorList>
            <person name="Lin Y."/>
            <person name="Hao X."/>
            <person name="Johnstone L."/>
            <person name="Miller S.J."/>
            <person name="Wei G."/>
            <person name="Rensing C."/>
        </authorList>
    </citation>
    <scope>NUCLEOTIDE SEQUENCE [LARGE SCALE GENOMIC DNA]</scope>
    <source>
        <strain evidence="2 3">K42</strain>
    </source>
</reference>
<dbReference type="Proteomes" id="UP000004217">
    <property type="component" value="Unassembled WGS sequence"/>
</dbReference>
<dbReference type="EMBL" id="AGBF01000327">
    <property type="protein sequence ID" value="EGX54784.1"/>
    <property type="molecule type" value="Genomic_DNA"/>
</dbReference>
<proteinExistence type="predicted"/>
<comment type="caution">
    <text evidence="2">The sequence shown here is derived from an EMBL/GenBank/DDBJ whole genome shotgun (WGS) entry which is preliminary data.</text>
</comment>
<protein>
    <recommendedName>
        <fullName evidence="4">SPFH domain-containing protein</fullName>
    </recommendedName>
</protein>
<feature type="region of interest" description="Disordered" evidence="1">
    <location>
        <begin position="1"/>
        <end position="30"/>
    </location>
</feature>
<evidence type="ECO:0000313" key="2">
    <source>
        <dbReference type="EMBL" id="EGX54784.1"/>
    </source>
</evidence>
<evidence type="ECO:0000313" key="3">
    <source>
        <dbReference type="Proteomes" id="UP000004217"/>
    </source>
</evidence>
<feature type="region of interest" description="Disordered" evidence="1">
    <location>
        <begin position="42"/>
        <end position="65"/>
    </location>
</feature>
<organism evidence="2 3">
    <name type="scientific">Streptomyces zinciresistens K42</name>
    <dbReference type="NCBI Taxonomy" id="700597"/>
    <lineage>
        <taxon>Bacteria</taxon>
        <taxon>Bacillati</taxon>
        <taxon>Actinomycetota</taxon>
        <taxon>Actinomycetes</taxon>
        <taxon>Kitasatosporales</taxon>
        <taxon>Streptomycetaceae</taxon>
        <taxon>Streptomyces</taxon>
    </lineage>
</organism>
<evidence type="ECO:0000256" key="1">
    <source>
        <dbReference type="SAM" id="MobiDB-lite"/>
    </source>
</evidence>
<feature type="non-terminal residue" evidence="2">
    <location>
        <position position="65"/>
    </location>
</feature>
<gene>
    <name evidence="2" type="ORF">SZN_36172</name>
</gene>